<dbReference type="Proteomes" id="UP001430193">
    <property type="component" value="Unassembled WGS sequence"/>
</dbReference>
<sequence length="234" mass="25882">MMRFVRFLPCLAAFPVIISGCATPQTLTPAQRAAEAVLVSGIAMNELSACANPGDPISCLYLGYVDGRASGLASSKIVVTPGNHVISTVWSHGVFNNLPSAPLVFPTFNYLAGHRYVLVPGAIYDTAWNNPTHPILFTYVLRNGYFVERNIAAAAEKSNEEANELSFREQQKRDLPRIMKKGAEVCLRRGTGIANHGYVEDVTNEKIEIHLSTWQGNDRDIWDFPDEWFLCGHN</sequence>
<dbReference type="PROSITE" id="PS51257">
    <property type="entry name" value="PROKAR_LIPOPROTEIN"/>
    <property type="match status" value="1"/>
</dbReference>
<keyword evidence="3" id="KW-1185">Reference proteome</keyword>
<dbReference type="EMBL" id="JADIKF010000035">
    <property type="protein sequence ID" value="MBM7128663.1"/>
    <property type="molecule type" value="Genomic_DNA"/>
</dbReference>
<evidence type="ECO:0008006" key="4">
    <source>
        <dbReference type="Google" id="ProtNLM"/>
    </source>
</evidence>
<gene>
    <name evidence="2" type="ORF">ISS99_03925</name>
</gene>
<accession>A0ABS2KE87</accession>
<evidence type="ECO:0000313" key="3">
    <source>
        <dbReference type="Proteomes" id="UP001430193"/>
    </source>
</evidence>
<comment type="caution">
    <text evidence="2">The sequence shown here is derived from an EMBL/GenBank/DDBJ whole genome shotgun (WGS) entry which is preliminary data.</text>
</comment>
<organism evidence="2 3">
    <name type="scientific">Dyella mobilis</name>
    <dbReference type="NCBI Taxonomy" id="1849582"/>
    <lineage>
        <taxon>Bacteria</taxon>
        <taxon>Pseudomonadati</taxon>
        <taxon>Pseudomonadota</taxon>
        <taxon>Gammaproteobacteria</taxon>
        <taxon>Lysobacterales</taxon>
        <taxon>Rhodanobacteraceae</taxon>
        <taxon>Dyella</taxon>
    </lineage>
</organism>
<dbReference type="RefSeq" id="WP_204630286.1">
    <property type="nucleotide sequence ID" value="NZ_BSOC01000006.1"/>
</dbReference>
<protein>
    <recommendedName>
        <fullName evidence="4">Lipoprotein</fullName>
    </recommendedName>
</protein>
<proteinExistence type="predicted"/>
<name>A0ABS2KE87_9GAMM</name>
<feature type="signal peptide" evidence="1">
    <location>
        <begin position="1"/>
        <end position="24"/>
    </location>
</feature>
<reference evidence="2" key="1">
    <citation type="submission" date="2020-10" db="EMBL/GenBank/DDBJ databases">
        <title>Phylogeny of dyella-like bacteria.</title>
        <authorList>
            <person name="Fu J."/>
        </authorList>
    </citation>
    <scope>NUCLEOTIDE SEQUENCE</scope>
    <source>
        <strain evidence="2">DHON07</strain>
    </source>
</reference>
<evidence type="ECO:0000256" key="1">
    <source>
        <dbReference type="SAM" id="SignalP"/>
    </source>
</evidence>
<feature type="chain" id="PRO_5046543088" description="Lipoprotein" evidence="1">
    <location>
        <begin position="25"/>
        <end position="234"/>
    </location>
</feature>
<evidence type="ECO:0000313" key="2">
    <source>
        <dbReference type="EMBL" id="MBM7128663.1"/>
    </source>
</evidence>
<keyword evidence="1" id="KW-0732">Signal</keyword>